<evidence type="ECO:0008006" key="6">
    <source>
        <dbReference type="Google" id="ProtNLM"/>
    </source>
</evidence>
<organism evidence="5">
    <name type="scientific">marine metagenome</name>
    <dbReference type="NCBI Taxonomy" id="408172"/>
    <lineage>
        <taxon>unclassified sequences</taxon>
        <taxon>metagenomes</taxon>
        <taxon>ecological metagenomes</taxon>
    </lineage>
</organism>
<dbReference type="SUPFAM" id="SSF102114">
    <property type="entry name" value="Radical SAM enzymes"/>
    <property type="match status" value="1"/>
</dbReference>
<dbReference type="InterPro" id="IPR013785">
    <property type="entry name" value="Aldolase_TIM"/>
</dbReference>
<keyword evidence="3" id="KW-0408">Iron</keyword>
<evidence type="ECO:0000256" key="2">
    <source>
        <dbReference type="ARBA" id="ARBA00022723"/>
    </source>
</evidence>
<evidence type="ECO:0000313" key="5">
    <source>
        <dbReference type="EMBL" id="SVB36238.1"/>
    </source>
</evidence>
<dbReference type="NCBIfam" id="NF033640">
    <property type="entry name" value="N_Twi_rSAM"/>
    <property type="match status" value="1"/>
</dbReference>
<evidence type="ECO:0000256" key="1">
    <source>
        <dbReference type="ARBA" id="ARBA00022691"/>
    </source>
</evidence>
<dbReference type="SFLD" id="SFLDS00029">
    <property type="entry name" value="Radical_SAM"/>
    <property type="match status" value="1"/>
</dbReference>
<protein>
    <recommendedName>
        <fullName evidence="6">Radical SAM core domain-containing protein</fullName>
    </recommendedName>
</protein>
<dbReference type="GO" id="GO:0003824">
    <property type="term" value="F:catalytic activity"/>
    <property type="evidence" value="ECO:0007669"/>
    <property type="project" value="InterPro"/>
</dbReference>
<sequence>MDSKSASFCGAKWYNATIWLGHGHTVSCHLPASHDIPLEELKDNPSAIHNTPHKKKMRKMMLEGDRPSECYKCWSVEDEGEDRISERVFKTIQYDDLDLDAIPLRKWDDDTFLRKLEVSFDRACNFACSYCNPSFSTTWVKDIKNNGPYKNIQSDKRGHYIDTAPWVENVAQKDEDNPYIQAFWKWWEEEGGLADTLEEIRITGGEPIMHPGVWKLFDWFKKNPERGKNMTIAINSNLVPEKEKTFQKLLDVVQYAPNFEMFTSCEATGI</sequence>
<dbReference type="InterPro" id="IPR058240">
    <property type="entry name" value="rSAM_sf"/>
</dbReference>
<dbReference type="GO" id="GO:0046872">
    <property type="term" value="F:metal ion binding"/>
    <property type="evidence" value="ECO:0007669"/>
    <property type="project" value="UniProtKB-KW"/>
</dbReference>
<dbReference type="Gene3D" id="3.20.20.70">
    <property type="entry name" value="Aldolase class I"/>
    <property type="match status" value="1"/>
</dbReference>
<gene>
    <name evidence="5" type="ORF">METZ01_LOCUS189092</name>
</gene>
<reference evidence="5" key="1">
    <citation type="submission" date="2018-05" db="EMBL/GenBank/DDBJ databases">
        <authorList>
            <person name="Lanie J.A."/>
            <person name="Ng W.-L."/>
            <person name="Kazmierczak K.M."/>
            <person name="Andrzejewski T.M."/>
            <person name="Davidsen T.M."/>
            <person name="Wayne K.J."/>
            <person name="Tettelin H."/>
            <person name="Glass J.I."/>
            <person name="Rusch D."/>
            <person name="Podicherti R."/>
            <person name="Tsui H.-C.T."/>
            <person name="Winkler M.E."/>
        </authorList>
    </citation>
    <scope>NUCLEOTIDE SEQUENCE</scope>
</reference>
<feature type="non-terminal residue" evidence="5">
    <location>
        <position position="270"/>
    </location>
</feature>
<name>A0A382DCT8_9ZZZZ</name>
<dbReference type="EMBL" id="UINC01038766">
    <property type="protein sequence ID" value="SVB36238.1"/>
    <property type="molecule type" value="Genomic_DNA"/>
</dbReference>
<evidence type="ECO:0000256" key="3">
    <source>
        <dbReference type="ARBA" id="ARBA00023004"/>
    </source>
</evidence>
<dbReference type="InterPro" id="IPR007197">
    <property type="entry name" value="rSAM"/>
</dbReference>
<keyword evidence="4" id="KW-0411">Iron-sulfur</keyword>
<dbReference type="AlphaFoldDB" id="A0A382DCT8"/>
<accession>A0A382DCT8</accession>
<keyword evidence="2" id="KW-0479">Metal-binding</keyword>
<evidence type="ECO:0000256" key="4">
    <source>
        <dbReference type="ARBA" id="ARBA00023014"/>
    </source>
</evidence>
<proteinExistence type="predicted"/>
<dbReference type="GO" id="GO:0051536">
    <property type="term" value="F:iron-sulfur cluster binding"/>
    <property type="evidence" value="ECO:0007669"/>
    <property type="project" value="UniProtKB-KW"/>
</dbReference>
<keyword evidence="1" id="KW-0949">S-adenosyl-L-methionine</keyword>